<evidence type="ECO:0000313" key="3">
    <source>
        <dbReference type="EMBL" id="OAY43047.1"/>
    </source>
</evidence>
<reference evidence="4" key="1">
    <citation type="journal article" date="2016" name="Nat. Biotechnol.">
        <title>Sequencing wild and cultivated cassava and related species reveals extensive interspecific hybridization and genetic diversity.</title>
        <authorList>
            <person name="Bredeson J.V."/>
            <person name="Lyons J.B."/>
            <person name="Prochnik S.E."/>
            <person name="Wu G.A."/>
            <person name="Ha C.M."/>
            <person name="Edsinger-Gonzales E."/>
            <person name="Grimwood J."/>
            <person name="Schmutz J."/>
            <person name="Rabbi I.Y."/>
            <person name="Egesi C."/>
            <person name="Nauluvula P."/>
            <person name="Lebot V."/>
            <person name="Ndunguru J."/>
            <person name="Mkamilo G."/>
            <person name="Bart R.S."/>
            <person name="Setter T.L."/>
            <person name="Gleadow R.M."/>
            <person name="Kulakow P."/>
            <person name="Ferguson M.E."/>
            <person name="Rounsley S."/>
            <person name="Rokhsar D.S."/>
        </authorList>
    </citation>
    <scope>NUCLEOTIDE SEQUENCE [LARGE SCALE GENOMIC DNA]</scope>
    <source>
        <strain evidence="4">cv. AM560-2</strain>
    </source>
</reference>
<protein>
    <recommendedName>
        <fullName evidence="2">Alpha/beta hydrolase fold-3 domain-containing protein</fullName>
    </recommendedName>
</protein>
<evidence type="ECO:0000313" key="4">
    <source>
        <dbReference type="Proteomes" id="UP000091857"/>
    </source>
</evidence>
<dbReference type="PANTHER" id="PTHR23024">
    <property type="entry name" value="ARYLACETAMIDE DEACETYLASE"/>
    <property type="match status" value="1"/>
</dbReference>
<proteinExistence type="inferred from homology"/>
<dbReference type="InterPro" id="IPR050466">
    <property type="entry name" value="Carboxylest/Gibb_receptor"/>
</dbReference>
<dbReference type="InterPro" id="IPR029058">
    <property type="entry name" value="AB_hydrolase_fold"/>
</dbReference>
<dbReference type="AlphaFoldDB" id="A0A2C9VEG4"/>
<accession>A0A2C9VEG4</accession>
<dbReference type="GO" id="GO:0016787">
    <property type="term" value="F:hydrolase activity"/>
    <property type="evidence" value="ECO:0007669"/>
    <property type="project" value="InterPro"/>
</dbReference>
<dbReference type="Gene3D" id="3.40.50.1820">
    <property type="entry name" value="alpha/beta hydrolase"/>
    <property type="match status" value="1"/>
</dbReference>
<dbReference type="Gramene" id="Manes.08G037900.1.v8.1">
    <property type="protein sequence ID" value="Manes.08G037900.1.v8.1.CDS"/>
    <property type="gene ID" value="Manes.08G037900.v8.1"/>
</dbReference>
<evidence type="ECO:0000256" key="1">
    <source>
        <dbReference type="ARBA" id="ARBA00010515"/>
    </source>
</evidence>
<dbReference type="SUPFAM" id="SSF53474">
    <property type="entry name" value="alpha/beta-Hydrolases"/>
    <property type="match status" value="1"/>
</dbReference>
<name>A0A2C9VEG4_MANES</name>
<dbReference type="OrthoDB" id="408631at2759"/>
<dbReference type="EMBL" id="CM004394">
    <property type="protein sequence ID" value="OAY43047.1"/>
    <property type="molecule type" value="Genomic_DNA"/>
</dbReference>
<dbReference type="Proteomes" id="UP000091857">
    <property type="component" value="Chromosome 8"/>
</dbReference>
<comment type="similarity">
    <text evidence="1">Belongs to the 'GDXG' lipolytic enzyme family.</text>
</comment>
<evidence type="ECO:0000259" key="2">
    <source>
        <dbReference type="Pfam" id="PF07859"/>
    </source>
</evidence>
<dbReference type="STRING" id="3983.A0A2C9VEG4"/>
<dbReference type="InterPro" id="IPR013094">
    <property type="entry name" value="AB_hydrolase_3"/>
</dbReference>
<comment type="caution">
    <text evidence="3">The sequence shown here is derived from an EMBL/GenBank/DDBJ whole genome shotgun (WGS) entry which is preliminary data.</text>
</comment>
<organism evidence="3 4">
    <name type="scientific">Manihot esculenta</name>
    <name type="common">Cassava</name>
    <name type="synonym">Jatropha manihot</name>
    <dbReference type="NCBI Taxonomy" id="3983"/>
    <lineage>
        <taxon>Eukaryota</taxon>
        <taxon>Viridiplantae</taxon>
        <taxon>Streptophyta</taxon>
        <taxon>Embryophyta</taxon>
        <taxon>Tracheophyta</taxon>
        <taxon>Spermatophyta</taxon>
        <taxon>Magnoliopsida</taxon>
        <taxon>eudicotyledons</taxon>
        <taxon>Gunneridae</taxon>
        <taxon>Pentapetalae</taxon>
        <taxon>rosids</taxon>
        <taxon>fabids</taxon>
        <taxon>Malpighiales</taxon>
        <taxon>Euphorbiaceae</taxon>
        <taxon>Crotonoideae</taxon>
        <taxon>Manihoteae</taxon>
        <taxon>Manihot</taxon>
    </lineage>
</organism>
<feature type="domain" description="Alpha/beta hydrolase fold-3" evidence="2">
    <location>
        <begin position="74"/>
        <end position="300"/>
    </location>
</feature>
<dbReference type="OMA" id="FFIVEPW"/>
<dbReference type="PANTHER" id="PTHR23024:SF406">
    <property type="entry name" value="CARBOXYLESTERASE 15-RELATED"/>
    <property type="match status" value="1"/>
</dbReference>
<keyword evidence="4" id="KW-1185">Reference proteome</keyword>
<dbReference type="Pfam" id="PF07859">
    <property type="entry name" value="Abhydrolase_3"/>
    <property type="match status" value="1"/>
</dbReference>
<sequence length="325" mass="36244">MGSLPHIIEDCMGVLQLFSDGSIFRSKNIDFKMPIVNDTSILFRDYLFDKTHNLHLRLYKPTSMLPSNKKLPILFFIHGGGFCVGSRLWPNCHNCCLRLASGLNALVVAPDYRLAPEHRLPAAMEDGISAMQWLQAQAMRSENGSDAWLSSDEINFEQVFVMGDSSGGNIAHHLAVRFGAGSSGLAPVRVRGYILLAPFFGGVARTKSEEGPSEHLLNLEILDRFWRLSMPVGESRDHPLANPFGPASLNLEAVALDPMLVLAGSNELLKDRVEDYAKRLKQMGKNIKYIEFEGKQHGFFNNDPYSESADEVVELINKFMLENFA</sequence>
<gene>
    <name evidence="3" type="ORF">MANES_08G037900v8</name>
</gene>